<sequence length="181" mass="21175">MKENDFNEIYKRNYRRSFLFVKSYVHDDMAAEDIVAESLVKYWRAVSSGNNKPVNESLLLTMLRNRALDFLRHQAVHEAAVGKMTEQNDRELNIRISTLEACDPKEIFSKEIRTIINDALLSLPEQTRRVFIMSRFENKSVKDIAEETGLTVKGVEYHITKTLKVLRIRLKDYSPILCFFL</sequence>
<dbReference type="Gene3D" id="1.10.10.10">
    <property type="entry name" value="Winged helix-like DNA-binding domain superfamily/Winged helix DNA-binding domain"/>
    <property type="match status" value="1"/>
</dbReference>
<keyword evidence="2" id="KW-0805">Transcription regulation</keyword>
<dbReference type="GO" id="GO:0016987">
    <property type="term" value="F:sigma factor activity"/>
    <property type="evidence" value="ECO:0007669"/>
    <property type="project" value="UniProtKB-KW"/>
</dbReference>
<evidence type="ECO:0000313" key="7">
    <source>
        <dbReference type="EMBL" id="HIX74117.1"/>
    </source>
</evidence>
<dbReference type="SUPFAM" id="SSF88946">
    <property type="entry name" value="Sigma2 domain of RNA polymerase sigma factors"/>
    <property type="match status" value="1"/>
</dbReference>
<dbReference type="Pfam" id="PF04542">
    <property type="entry name" value="Sigma70_r2"/>
    <property type="match status" value="1"/>
</dbReference>
<dbReference type="GO" id="GO:0003677">
    <property type="term" value="F:DNA binding"/>
    <property type="evidence" value="ECO:0007669"/>
    <property type="project" value="InterPro"/>
</dbReference>
<dbReference type="NCBIfam" id="TIGR02937">
    <property type="entry name" value="sigma70-ECF"/>
    <property type="match status" value="1"/>
</dbReference>
<evidence type="ECO:0000256" key="4">
    <source>
        <dbReference type="ARBA" id="ARBA00023163"/>
    </source>
</evidence>
<evidence type="ECO:0000259" key="6">
    <source>
        <dbReference type="Pfam" id="PF08281"/>
    </source>
</evidence>
<evidence type="ECO:0000256" key="3">
    <source>
        <dbReference type="ARBA" id="ARBA00023082"/>
    </source>
</evidence>
<dbReference type="Pfam" id="PF08281">
    <property type="entry name" value="Sigma70_r4_2"/>
    <property type="match status" value="1"/>
</dbReference>
<evidence type="ECO:0000256" key="2">
    <source>
        <dbReference type="ARBA" id="ARBA00023015"/>
    </source>
</evidence>
<name>A0A9D1X746_9BACT</name>
<reference evidence="7" key="2">
    <citation type="submission" date="2021-04" db="EMBL/GenBank/DDBJ databases">
        <authorList>
            <person name="Gilroy R."/>
        </authorList>
    </citation>
    <scope>NUCLEOTIDE SEQUENCE</scope>
    <source>
        <strain evidence="7">ChiGjej6B6-14162</strain>
    </source>
</reference>
<dbReference type="Gene3D" id="1.10.1740.10">
    <property type="match status" value="1"/>
</dbReference>
<dbReference type="InterPro" id="IPR013249">
    <property type="entry name" value="RNA_pol_sigma70_r4_t2"/>
</dbReference>
<comment type="caution">
    <text evidence="7">The sequence shown here is derived from an EMBL/GenBank/DDBJ whole genome shotgun (WGS) entry which is preliminary data.</text>
</comment>
<proteinExistence type="inferred from homology"/>
<dbReference type="GO" id="GO:0006352">
    <property type="term" value="P:DNA-templated transcription initiation"/>
    <property type="evidence" value="ECO:0007669"/>
    <property type="project" value="InterPro"/>
</dbReference>
<comment type="similarity">
    <text evidence="1">Belongs to the sigma-70 factor family. ECF subfamily.</text>
</comment>
<dbReference type="InterPro" id="IPR007627">
    <property type="entry name" value="RNA_pol_sigma70_r2"/>
</dbReference>
<dbReference type="Proteomes" id="UP000886740">
    <property type="component" value="Unassembled WGS sequence"/>
</dbReference>
<dbReference type="NCBIfam" id="TIGR02985">
    <property type="entry name" value="Sig70_bacteroi1"/>
    <property type="match status" value="1"/>
</dbReference>
<evidence type="ECO:0000259" key="5">
    <source>
        <dbReference type="Pfam" id="PF04542"/>
    </source>
</evidence>
<keyword evidence="3" id="KW-0731">Sigma factor</keyword>
<dbReference type="InterPro" id="IPR014284">
    <property type="entry name" value="RNA_pol_sigma-70_dom"/>
</dbReference>
<dbReference type="InterPro" id="IPR013325">
    <property type="entry name" value="RNA_pol_sigma_r2"/>
</dbReference>
<dbReference type="PANTHER" id="PTHR43133:SF46">
    <property type="entry name" value="RNA POLYMERASE SIGMA-70 FACTOR ECF SUBFAMILY"/>
    <property type="match status" value="1"/>
</dbReference>
<reference evidence="7" key="1">
    <citation type="journal article" date="2021" name="PeerJ">
        <title>Extensive microbial diversity within the chicken gut microbiome revealed by metagenomics and culture.</title>
        <authorList>
            <person name="Gilroy R."/>
            <person name="Ravi A."/>
            <person name="Getino M."/>
            <person name="Pursley I."/>
            <person name="Horton D.L."/>
            <person name="Alikhan N.F."/>
            <person name="Baker D."/>
            <person name="Gharbi K."/>
            <person name="Hall N."/>
            <person name="Watson M."/>
            <person name="Adriaenssens E.M."/>
            <person name="Foster-Nyarko E."/>
            <person name="Jarju S."/>
            <person name="Secka A."/>
            <person name="Antonio M."/>
            <person name="Oren A."/>
            <person name="Chaudhuri R.R."/>
            <person name="La Ragione R."/>
            <person name="Hildebrand F."/>
            <person name="Pallen M.J."/>
        </authorList>
    </citation>
    <scope>NUCLEOTIDE SEQUENCE</scope>
    <source>
        <strain evidence="7">ChiGjej6B6-14162</strain>
    </source>
</reference>
<organism evidence="7 8">
    <name type="scientific">Candidatus Parabacteroides intestinipullorum</name>
    <dbReference type="NCBI Taxonomy" id="2838723"/>
    <lineage>
        <taxon>Bacteria</taxon>
        <taxon>Pseudomonadati</taxon>
        <taxon>Bacteroidota</taxon>
        <taxon>Bacteroidia</taxon>
        <taxon>Bacteroidales</taxon>
        <taxon>Tannerellaceae</taxon>
        <taxon>Parabacteroides</taxon>
    </lineage>
</organism>
<protein>
    <submittedName>
        <fullName evidence="7">RNA polymerase sigma-70 factor</fullName>
    </submittedName>
</protein>
<evidence type="ECO:0000256" key="1">
    <source>
        <dbReference type="ARBA" id="ARBA00010641"/>
    </source>
</evidence>
<evidence type="ECO:0000313" key="8">
    <source>
        <dbReference type="Proteomes" id="UP000886740"/>
    </source>
</evidence>
<dbReference type="CDD" id="cd06171">
    <property type="entry name" value="Sigma70_r4"/>
    <property type="match status" value="1"/>
</dbReference>
<dbReference type="EMBL" id="DXEL01000030">
    <property type="protein sequence ID" value="HIX74117.1"/>
    <property type="molecule type" value="Genomic_DNA"/>
</dbReference>
<keyword evidence="4" id="KW-0804">Transcription</keyword>
<dbReference type="InterPro" id="IPR036388">
    <property type="entry name" value="WH-like_DNA-bd_sf"/>
</dbReference>
<feature type="domain" description="RNA polymerase sigma-70 region 2" evidence="5">
    <location>
        <begin position="9"/>
        <end position="75"/>
    </location>
</feature>
<dbReference type="InterPro" id="IPR013324">
    <property type="entry name" value="RNA_pol_sigma_r3/r4-like"/>
</dbReference>
<dbReference type="PANTHER" id="PTHR43133">
    <property type="entry name" value="RNA POLYMERASE ECF-TYPE SIGMA FACTO"/>
    <property type="match status" value="1"/>
</dbReference>
<feature type="domain" description="RNA polymerase sigma factor 70 region 4 type 2" evidence="6">
    <location>
        <begin position="115"/>
        <end position="164"/>
    </location>
</feature>
<accession>A0A9D1X746</accession>
<dbReference type="AlphaFoldDB" id="A0A9D1X746"/>
<dbReference type="InterPro" id="IPR039425">
    <property type="entry name" value="RNA_pol_sigma-70-like"/>
</dbReference>
<gene>
    <name evidence="7" type="ORF">H9977_03630</name>
</gene>
<dbReference type="InterPro" id="IPR014327">
    <property type="entry name" value="RNA_pol_sigma70_bacteroid"/>
</dbReference>
<dbReference type="SUPFAM" id="SSF88659">
    <property type="entry name" value="Sigma3 and sigma4 domains of RNA polymerase sigma factors"/>
    <property type="match status" value="1"/>
</dbReference>